<keyword evidence="1" id="KW-0812">Transmembrane</keyword>
<gene>
    <name evidence="2" type="ORF">FNK824_LOCUS7443</name>
</gene>
<dbReference type="Proteomes" id="UP000663874">
    <property type="component" value="Unassembled WGS sequence"/>
</dbReference>
<reference evidence="2" key="1">
    <citation type="submission" date="2021-02" db="EMBL/GenBank/DDBJ databases">
        <authorList>
            <person name="Nowell W R."/>
        </authorList>
    </citation>
    <scope>NUCLEOTIDE SEQUENCE</scope>
</reference>
<evidence type="ECO:0000313" key="2">
    <source>
        <dbReference type="EMBL" id="CAF3674824.1"/>
    </source>
</evidence>
<feature type="transmembrane region" description="Helical" evidence="1">
    <location>
        <begin position="12"/>
        <end position="30"/>
    </location>
</feature>
<evidence type="ECO:0000256" key="1">
    <source>
        <dbReference type="SAM" id="Phobius"/>
    </source>
</evidence>
<name>A0A818SM06_9BILA</name>
<keyword evidence="1" id="KW-1133">Transmembrane helix</keyword>
<feature type="non-terminal residue" evidence="2">
    <location>
        <position position="31"/>
    </location>
</feature>
<sequence>MATAITSVTLHWADILVLVAYFALVIGFGIW</sequence>
<dbReference type="AlphaFoldDB" id="A0A818SM06"/>
<keyword evidence="1" id="KW-0472">Membrane</keyword>
<accession>A0A818SM06</accession>
<organism evidence="2 3">
    <name type="scientific">Rotaria sordida</name>
    <dbReference type="NCBI Taxonomy" id="392033"/>
    <lineage>
        <taxon>Eukaryota</taxon>
        <taxon>Metazoa</taxon>
        <taxon>Spiralia</taxon>
        <taxon>Gnathifera</taxon>
        <taxon>Rotifera</taxon>
        <taxon>Eurotatoria</taxon>
        <taxon>Bdelloidea</taxon>
        <taxon>Philodinida</taxon>
        <taxon>Philodinidae</taxon>
        <taxon>Rotaria</taxon>
    </lineage>
</organism>
<protein>
    <submittedName>
        <fullName evidence="2">Uncharacterized protein</fullName>
    </submittedName>
</protein>
<comment type="caution">
    <text evidence="2">The sequence shown here is derived from an EMBL/GenBank/DDBJ whole genome shotgun (WGS) entry which is preliminary data.</text>
</comment>
<proteinExistence type="predicted"/>
<dbReference type="EMBL" id="CAJOBE010000691">
    <property type="protein sequence ID" value="CAF3674824.1"/>
    <property type="molecule type" value="Genomic_DNA"/>
</dbReference>
<evidence type="ECO:0000313" key="3">
    <source>
        <dbReference type="Proteomes" id="UP000663874"/>
    </source>
</evidence>